<dbReference type="KEGG" id="tan:TA09600"/>
<dbReference type="EMBL" id="CR940347">
    <property type="protein sequence ID" value="CAI72909.1"/>
    <property type="molecule type" value="Genomic_DNA"/>
</dbReference>
<organism evidence="3 4">
    <name type="scientific">Theileria annulata</name>
    <dbReference type="NCBI Taxonomy" id="5874"/>
    <lineage>
        <taxon>Eukaryota</taxon>
        <taxon>Sar</taxon>
        <taxon>Alveolata</taxon>
        <taxon>Apicomplexa</taxon>
        <taxon>Aconoidasida</taxon>
        <taxon>Piroplasmida</taxon>
        <taxon>Theileriidae</taxon>
        <taxon>Theileria</taxon>
    </lineage>
</organism>
<name>Q4UJ30_THEAN</name>
<evidence type="ECO:0000256" key="2">
    <source>
        <dbReference type="SAM" id="Phobius"/>
    </source>
</evidence>
<feature type="transmembrane region" description="Helical" evidence="2">
    <location>
        <begin position="900"/>
        <end position="920"/>
    </location>
</feature>
<dbReference type="Proteomes" id="UP000001950">
    <property type="component" value="Chromosome 1"/>
</dbReference>
<reference evidence="3 4" key="1">
    <citation type="journal article" date="2005" name="Science">
        <title>Genome of the host-cell transforming parasite Theileria annulata compared with T. parva.</title>
        <authorList>
            <person name="Pain A."/>
            <person name="Renauld H."/>
            <person name="Berriman M."/>
            <person name="Murphy L."/>
            <person name="Yeats C.A."/>
            <person name="Weir W."/>
            <person name="Kerhornou A."/>
            <person name="Aslett M."/>
            <person name="Bishop R."/>
            <person name="Bouchier C."/>
            <person name="Cochet M."/>
            <person name="Coulson R.M.R."/>
            <person name="Cronin A."/>
            <person name="de Villiers E.P."/>
            <person name="Fraser A."/>
            <person name="Fosker N."/>
            <person name="Gardner M."/>
            <person name="Goble A."/>
            <person name="Griffiths-Jones S."/>
            <person name="Harris D.E."/>
            <person name="Katzer F."/>
            <person name="Larke N."/>
            <person name="Lord A."/>
            <person name="Maser P."/>
            <person name="McKellar S."/>
            <person name="Mooney P."/>
            <person name="Morton F."/>
            <person name="Nene V."/>
            <person name="O'Neil S."/>
            <person name="Price C."/>
            <person name="Quail M.A."/>
            <person name="Rabbinowitsch E."/>
            <person name="Rawlings N.D."/>
            <person name="Rutter S."/>
            <person name="Saunders D."/>
            <person name="Seeger K."/>
            <person name="Shah T."/>
            <person name="Squares R."/>
            <person name="Squares S."/>
            <person name="Tivey A."/>
            <person name="Walker A.R."/>
            <person name="Woodward J."/>
            <person name="Dobbelaere D.A.E."/>
            <person name="Langsley G."/>
            <person name="Rajandream M.A."/>
            <person name="McKeever D."/>
            <person name="Shiels B."/>
            <person name="Tait A."/>
            <person name="Barrell B.G."/>
            <person name="Hall N."/>
        </authorList>
    </citation>
    <scope>NUCLEOTIDE SEQUENCE [LARGE SCALE GENOMIC DNA]</scope>
    <source>
        <strain evidence="4">Ankara</strain>
    </source>
</reference>
<feature type="transmembrane region" description="Helical" evidence="2">
    <location>
        <begin position="371"/>
        <end position="390"/>
    </location>
</feature>
<feature type="transmembrane region" description="Helical" evidence="2">
    <location>
        <begin position="422"/>
        <end position="444"/>
    </location>
</feature>
<evidence type="ECO:0000313" key="4">
    <source>
        <dbReference type="Proteomes" id="UP000001950"/>
    </source>
</evidence>
<dbReference type="GeneID" id="3864075"/>
<keyword evidence="2" id="KW-1133">Transmembrane helix</keyword>
<keyword evidence="2" id="KW-0472">Membrane</keyword>
<feature type="compositionally biased region" description="Low complexity" evidence="1">
    <location>
        <begin position="953"/>
        <end position="969"/>
    </location>
</feature>
<feature type="transmembrane region" description="Helical" evidence="2">
    <location>
        <begin position="232"/>
        <end position="250"/>
    </location>
</feature>
<proteinExistence type="predicted"/>
<sequence>MVYTYYLVPLYLTTPNTIGMLTGNMNSTTTNKAITSYNISATGHTITYGPANACNKTASASGDASIDNANDTGPTLNITGMQPNPDAALDTTGGPVDCTVKVEDKKLTINYGDDKCIEITLTSANTIKKEATTVPYGHIFTGIDIGVAIIISLVAAIVWTWAYGICQDVATECDITNVDISKKKLTIKYKDANNAKVENAGYQDPPSGPPYKYTATDPKTKITYTFTLIDKIEMVLLIATIFPPVIVAILRRTSSFKHPQSPACEWSAEDGANFGQGSATDVDPMCQITDVKTSQNKLKIKYKGAQDEKVKVKEATYTEKQIGSTANYKYTVKDHKTKITYTFTLNEQLADGTTKEAAVLIPFYLVDKIEMVLLIATFFPPIIVATLQKVKPEYSPKTKFAGDGMGGWKSYSAFGTPYDASFYHAFDILIVIKISLAAIFIYSLHYRESHIVVLLRVKLLILLLRISIKSSVTITTGTVDGDCTDAPQEFKTAPTATLNLADATATITTKDGKATLEIGINITKIDANKAVLDALAHLASPFSPCKVEVTNNTLTITIKYKKDDKCNKTVITLTADALKTLGLKNSTVYNATVEVAPPPNHLTIKYKDGSVEKTAAVDITEYIDIEDICPEGMTPNGMTAITEEIAQKIKKDLKQTANYKTKYYHVKHPTTNIRYSFKLREDQATQLTTGKPITVPVIVQYGHIFTEGFSGTATASGNLDPNTITGITIKSITITDSTGKKTTYNKDPEGGAATEGTPSLAIKVGGGDTTATAYFKKAEAAAPGDPPGAPNSIILKYNDGGEKCITITGNASTATVHYGHEFSEILRELPVIVALLNRGIFGEGTKEYSPKTKYVWHGPNATNNGFGGWTRYLDTGDNHEEPSEPGECKDPSKHVPAHAWIWHFFNILVPIMIILAYGYYTNTQKTAITSYPPNPSIKTIKYGECPSPDKEATTSTTATITDPTDTEGPTLTITPTTIY</sequence>
<dbReference type="InParanoid" id="Q4UJ30"/>
<feature type="transmembrane region" description="Helical" evidence="2">
    <location>
        <begin position="139"/>
        <end position="162"/>
    </location>
</feature>
<dbReference type="VEuPathDB" id="PiroplasmaDB:TA09600"/>
<evidence type="ECO:0000256" key="1">
    <source>
        <dbReference type="SAM" id="MobiDB-lite"/>
    </source>
</evidence>
<protein>
    <submittedName>
        <fullName evidence="3">Tpr-related protein family member, putative</fullName>
    </submittedName>
</protein>
<feature type="transmembrane region" description="Helical" evidence="2">
    <location>
        <begin position="451"/>
        <end position="468"/>
    </location>
</feature>
<gene>
    <name evidence="3" type="ORF">TA09600</name>
</gene>
<keyword evidence="4" id="KW-1185">Reference proteome</keyword>
<dbReference type="AlphaFoldDB" id="Q4UJ30"/>
<feature type="region of interest" description="Disordered" evidence="1">
    <location>
        <begin position="944"/>
        <end position="969"/>
    </location>
</feature>
<dbReference type="RefSeq" id="XP_953587.1">
    <property type="nucleotide sequence ID" value="XM_948494.1"/>
</dbReference>
<evidence type="ECO:0000313" key="3">
    <source>
        <dbReference type="EMBL" id="CAI72909.1"/>
    </source>
</evidence>
<keyword evidence="2" id="KW-0812">Transmembrane</keyword>
<accession>Q4UJ30</accession>